<evidence type="ECO:0000256" key="1">
    <source>
        <dbReference type="SAM" id="MobiDB-lite"/>
    </source>
</evidence>
<feature type="transmembrane region" description="Helical" evidence="2">
    <location>
        <begin position="54"/>
        <end position="73"/>
    </location>
</feature>
<dbReference type="InterPro" id="IPR013096">
    <property type="entry name" value="Cupin_2"/>
</dbReference>
<evidence type="ECO:0000313" key="4">
    <source>
        <dbReference type="EMBL" id="WTY98493.1"/>
    </source>
</evidence>
<dbReference type="PANTHER" id="PTHR38599:SF1">
    <property type="entry name" value="CUPIN DOMAIN PROTEIN (AFU_ORTHOLOGUE AFUA_3G13620)"/>
    <property type="match status" value="1"/>
</dbReference>
<sequence>MGFGGVVGAKSVKSAEGAEGVESARSARSARSAGSEHGPGSAGSAKRWGTVRKVLLVGVGVAALGLLPAAAVATPGSGVTGTVVAEGTSEGKLKVETPPGRTDVTFRKITVEPGGSTGWHTHEGQLIAVVKAGTLTRTLDDCTVEVSHAGTTFIEPSGADHRHIGRNLGTEPVVLWVTYLLPEGSELSDDADAVECPAAG</sequence>
<feature type="compositionally biased region" description="Low complexity" evidence="1">
    <location>
        <begin position="18"/>
        <end position="38"/>
    </location>
</feature>
<dbReference type="EMBL" id="CP109535">
    <property type="protein sequence ID" value="WTY98493.1"/>
    <property type="molecule type" value="Genomic_DNA"/>
</dbReference>
<dbReference type="SUPFAM" id="SSF51182">
    <property type="entry name" value="RmlC-like cupins"/>
    <property type="match status" value="1"/>
</dbReference>
<dbReference type="InterPro" id="IPR014710">
    <property type="entry name" value="RmlC-like_jellyroll"/>
</dbReference>
<protein>
    <submittedName>
        <fullName evidence="4">Cupin domain-containing protein</fullName>
    </submittedName>
</protein>
<organism evidence="4">
    <name type="scientific">Streptomyces sp. NBC_01401</name>
    <dbReference type="NCBI Taxonomy" id="2903854"/>
    <lineage>
        <taxon>Bacteria</taxon>
        <taxon>Bacillati</taxon>
        <taxon>Actinomycetota</taxon>
        <taxon>Actinomycetes</taxon>
        <taxon>Kitasatosporales</taxon>
        <taxon>Streptomycetaceae</taxon>
        <taxon>Streptomyces</taxon>
    </lineage>
</organism>
<keyword evidence="2" id="KW-1133">Transmembrane helix</keyword>
<feature type="region of interest" description="Disordered" evidence="1">
    <location>
        <begin position="14"/>
        <end position="45"/>
    </location>
</feature>
<evidence type="ECO:0000256" key="2">
    <source>
        <dbReference type="SAM" id="Phobius"/>
    </source>
</evidence>
<keyword evidence="2" id="KW-0472">Membrane</keyword>
<name>A0AAU3H0Y1_9ACTN</name>
<dbReference type="Pfam" id="PF07883">
    <property type="entry name" value="Cupin_2"/>
    <property type="match status" value="1"/>
</dbReference>
<dbReference type="AlphaFoldDB" id="A0AAU3H0Y1"/>
<feature type="domain" description="Cupin type-2" evidence="3">
    <location>
        <begin position="109"/>
        <end position="177"/>
    </location>
</feature>
<dbReference type="InterPro" id="IPR011051">
    <property type="entry name" value="RmlC_Cupin_sf"/>
</dbReference>
<accession>A0AAU3H0Y1</accession>
<proteinExistence type="predicted"/>
<gene>
    <name evidence="4" type="ORF">OG626_28140</name>
</gene>
<reference evidence="4" key="1">
    <citation type="submission" date="2022-10" db="EMBL/GenBank/DDBJ databases">
        <title>The complete genomes of actinobacterial strains from the NBC collection.</title>
        <authorList>
            <person name="Joergensen T.S."/>
            <person name="Alvarez Arevalo M."/>
            <person name="Sterndorff E.B."/>
            <person name="Faurdal D."/>
            <person name="Vuksanovic O."/>
            <person name="Mourched A.-S."/>
            <person name="Charusanti P."/>
            <person name="Shaw S."/>
            <person name="Blin K."/>
            <person name="Weber T."/>
        </authorList>
    </citation>
    <scope>NUCLEOTIDE SEQUENCE</scope>
    <source>
        <strain evidence="4">NBC_01401</strain>
    </source>
</reference>
<keyword evidence="2" id="KW-0812">Transmembrane</keyword>
<dbReference type="Gene3D" id="2.60.120.10">
    <property type="entry name" value="Jelly Rolls"/>
    <property type="match status" value="1"/>
</dbReference>
<evidence type="ECO:0000259" key="3">
    <source>
        <dbReference type="Pfam" id="PF07883"/>
    </source>
</evidence>
<dbReference type="PANTHER" id="PTHR38599">
    <property type="entry name" value="CUPIN DOMAIN PROTEIN (AFU_ORTHOLOGUE AFUA_3G13620)"/>
    <property type="match status" value="1"/>
</dbReference>